<organism evidence="3 4">
    <name type="scientific">Paenibacillus alba</name>
    <dbReference type="NCBI Taxonomy" id="1197127"/>
    <lineage>
        <taxon>Bacteria</taxon>
        <taxon>Bacillati</taxon>
        <taxon>Bacillota</taxon>
        <taxon>Bacilli</taxon>
        <taxon>Bacillales</taxon>
        <taxon>Paenibacillaceae</taxon>
        <taxon>Paenibacillus</taxon>
    </lineage>
</organism>
<reference evidence="3 4" key="1">
    <citation type="submission" date="2023-03" db="EMBL/GenBank/DDBJ databases">
        <title>Bacillus Genome Sequencing.</title>
        <authorList>
            <person name="Dunlap C."/>
        </authorList>
    </citation>
    <scope>NUCLEOTIDE SEQUENCE [LARGE SCALE GENOMIC DNA]</scope>
    <source>
        <strain evidence="3 4">BD-533</strain>
    </source>
</reference>
<dbReference type="EMBL" id="JARLKY010000012">
    <property type="protein sequence ID" value="MEC0226783.1"/>
    <property type="molecule type" value="Genomic_DNA"/>
</dbReference>
<feature type="signal peptide" evidence="2">
    <location>
        <begin position="1"/>
        <end position="23"/>
    </location>
</feature>
<dbReference type="CDD" id="cd13547">
    <property type="entry name" value="PBP2_Fbp_like_2"/>
    <property type="match status" value="1"/>
</dbReference>
<dbReference type="PANTHER" id="PTHR30006">
    <property type="entry name" value="THIAMINE-BINDING PERIPLASMIC PROTEIN-RELATED"/>
    <property type="match status" value="1"/>
</dbReference>
<proteinExistence type="predicted"/>
<dbReference type="RefSeq" id="WP_326071188.1">
    <property type="nucleotide sequence ID" value="NZ_JARLKY010000012.1"/>
</dbReference>
<dbReference type="Proteomes" id="UP001338137">
    <property type="component" value="Unassembled WGS sequence"/>
</dbReference>
<dbReference type="Gene3D" id="3.40.190.10">
    <property type="entry name" value="Periplasmic binding protein-like II"/>
    <property type="match status" value="2"/>
</dbReference>
<dbReference type="PROSITE" id="PS51257">
    <property type="entry name" value="PROKAR_LIPOPROTEIN"/>
    <property type="match status" value="1"/>
</dbReference>
<dbReference type="PIRSF" id="PIRSF002825">
    <property type="entry name" value="CfbpA"/>
    <property type="match status" value="1"/>
</dbReference>
<evidence type="ECO:0000256" key="2">
    <source>
        <dbReference type="SAM" id="SignalP"/>
    </source>
</evidence>
<sequence>MLMKKGSIIASLAVLLVVSGCGAKTAQPSPSQGAQATPSATAAQVSGKLTFYTSQPEDDVTKLITAFNKKYPDVKVENFRSGTEEVTAKIQAENQAGKVQADVLLLADSVTFEGLKKQNLLASYKSPELAKIPKDLVDPEGMYAGTKVMATVLAINTQKVKAIPTSWKVLSSAESKDAAIMPSPIYSGAAAYNLGVLTRTDGFGWDYFKGLKANNISVVKGNGAVLNAVASGEKSYSMVVDYLVAREKAKGSSVDLIYPTEGVPVITEPIGIMKNAANEKAAQAFVDFVLSEDGQKLASDIGYTPIREGVPAPKGLKSISEFKVISSDITKLTEARDADKKQFTQLFGQ</sequence>
<keyword evidence="4" id="KW-1185">Reference proteome</keyword>
<comment type="caution">
    <text evidence="3">The sequence shown here is derived from an EMBL/GenBank/DDBJ whole genome shotgun (WGS) entry which is preliminary data.</text>
</comment>
<evidence type="ECO:0000256" key="1">
    <source>
        <dbReference type="ARBA" id="ARBA00022729"/>
    </source>
</evidence>
<dbReference type="Pfam" id="PF13343">
    <property type="entry name" value="SBP_bac_6"/>
    <property type="match status" value="1"/>
</dbReference>
<dbReference type="SUPFAM" id="SSF53850">
    <property type="entry name" value="Periplasmic binding protein-like II"/>
    <property type="match status" value="1"/>
</dbReference>
<keyword evidence="1 2" id="KW-0732">Signal</keyword>
<evidence type="ECO:0000313" key="3">
    <source>
        <dbReference type="EMBL" id="MEC0226783.1"/>
    </source>
</evidence>
<accession>A0ABU6G1M9</accession>
<dbReference type="InterPro" id="IPR026045">
    <property type="entry name" value="Ferric-bd"/>
</dbReference>
<evidence type="ECO:0000313" key="4">
    <source>
        <dbReference type="Proteomes" id="UP001338137"/>
    </source>
</evidence>
<protein>
    <submittedName>
        <fullName evidence="3">ABC transporter substrate-binding protein</fullName>
    </submittedName>
</protein>
<name>A0ABU6G1M9_9BACL</name>
<gene>
    <name evidence="3" type="ORF">P4I72_06585</name>
</gene>
<feature type="chain" id="PRO_5046787043" evidence="2">
    <location>
        <begin position="24"/>
        <end position="349"/>
    </location>
</feature>